<dbReference type="AlphaFoldDB" id="A0A7S0D8M6"/>
<reference evidence="4" key="1">
    <citation type="submission" date="2021-01" db="EMBL/GenBank/DDBJ databases">
        <authorList>
            <person name="Corre E."/>
            <person name="Pelletier E."/>
            <person name="Niang G."/>
            <person name="Scheremetjew M."/>
            <person name="Finn R."/>
            <person name="Kale V."/>
            <person name="Holt S."/>
            <person name="Cochrane G."/>
            <person name="Meng A."/>
            <person name="Brown T."/>
            <person name="Cohen L."/>
        </authorList>
    </citation>
    <scope>NUCLEOTIDE SEQUENCE</scope>
    <source>
        <strain evidence="4">CCMP2058</strain>
    </source>
</reference>
<dbReference type="GO" id="GO:0016020">
    <property type="term" value="C:membrane"/>
    <property type="evidence" value="ECO:0007669"/>
    <property type="project" value="TreeGrafter"/>
</dbReference>
<keyword evidence="1" id="KW-0547">Nucleotide-binding</keyword>
<protein>
    <recommendedName>
        <fullName evidence="3">ABC transporter domain-containing protein</fullName>
    </recommendedName>
</protein>
<dbReference type="InterPro" id="IPR003439">
    <property type="entry name" value="ABC_transporter-like_ATP-bd"/>
</dbReference>
<dbReference type="InterPro" id="IPR027417">
    <property type="entry name" value="P-loop_NTPase"/>
</dbReference>
<evidence type="ECO:0000256" key="1">
    <source>
        <dbReference type="ARBA" id="ARBA00022741"/>
    </source>
</evidence>
<sequence>MRTNLDPFDSVPDKTLWAALKAVQLDSVVKKLKGQLSFMVADHGGNLSVGQRQLLSLARAIARRSKIVVMDEATANIDLETDRRIQRAIQTDPNLKQSTILVIAHRIRTIAQSDMILVVDNGHLVEAGSPSVLAKREGSVFRSMVKASGMSFEDVGQPANSERLIDLETKL</sequence>
<dbReference type="GO" id="GO:0016887">
    <property type="term" value="F:ATP hydrolysis activity"/>
    <property type="evidence" value="ECO:0007669"/>
    <property type="project" value="InterPro"/>
</dbReference>
<dbReference type="PANTHER" id="PTHR24223">
    <property type="entry name" value="ATP-BINDING CASSETTE SUB-FAMILY C"/>
    <property type="match status" value="1"/>
</dbReference>
<proteinExistence type="predicted"/>
<keyword evidence="2" id="KW-0067">ATP-binding</keyword>
<organism evidence="4">
    <name type="scientific">Amorphochlora amoebiformis</name>
    <dbReference type="NCBI Taxonomy" id="1561963"/>
    <lineage>
        <taxon>Eukaryota</taxon>
        <taxon>Sar</taxon>
        <taxon>Rhizaria</taxon>
        <taxon>Cercozoa</taxon>
        <taxon>Chlorarachniophyceae</taxon>
        <taxon>Amorphochlora</taxon>
    </lineage>
</organism>
<gene>
    <name evidence="4" type="ORF">LAMO00422_LOCUS7998</name>
</gene>
<evidence type="ECO:0000256" key="2">
    <source>
        <dbReference type="ARBA" id="ARBA00022840"/>
    </source>
</evidence>
<dbReference type="SUPFAM" id="SSF52540">
    <property type="entry name" value="P-loop containing nucleoside triphosphate hydrolases"/>
    <property type="match status" value="1"/>
</dbReference>
<dbReference type="Gene3D" id="3.40.50.300">
    <property type="entry name" value="P-loop containing nucleotide triphosphate hydrolases"/>
    <property type="match status" value="1"/>
</dbReference>
<dbReference type="Pfam" id="PF00005">
    <property type="entry name" value="ABC_tran"/>
    <property type="match status" value="1"/>
</dbReference>
<evidence type="ECO:0000259" key="3">
    <source>
        <dbReference type="Pfam" id="PF00005"/>
    </source>
</evidence>
<dbReference type="EMBL" id="HBEM01011457">
    <property type="protein sequence ID" value="CAD8445097.1"/>
    <property type="molecule type" value="Transcribed_RNA"/>
</dbReference>
<accession>A0A7S0D8M6</accession>
<evidence type="ECO:0000313" key="4">
    <source>
        <dbReference type="EMBL" id="CAD8445097.1"/>
    </source>
</evidence>
<dbReference type="GO" id="GO:0042626">
    <property type="term" value="F:ATPase-coupled transmembrane transporter activity"/>
    <property type="evidence" value="ECO:0007669"/>
    <property type="project" value="TreeGrafter"/>
</dbReference>
<name>A0A7S0D8M6_9EUKA</name>
<dbReference type="GO" id="GO:0005524">
    <property type="term" value="F:ATP binding"/>
    <property type="evidence" value="ECO:0007669"/>
    <property type="project" value="UniProtKB-KW"/>
</dbReference>
<feature type="domain" description="ABC transporter" evidence="3">
    <location>
        <begin position="20"/>
        <end position="75"/>
    </location>
</feature>
<dbReference type="InterPro" id="IPR050173">
    <property type="entry name" value="ABC_transporter_C-like"/>
</dbReference>